<reference evidence="1 2" key="1">
    <citation type="submission" date="2014-04" db="EMBL/GenBank/DDBJ databases">
        <authorList>
            <consortium name="DOE Joint Genome Institute"/>
            <person name="Kuo A."/>
            <person name="Girlanda M."/>
            <person name="Perotto S."/>
            <person name="Kohler A."/>
            <person name="Nagy L.G."/>
            <person name="Floudas D."/>
            <person name="Copeland A."/>
            <person name="Barry K.W."/>
            <person name="Cichocki N."/>
            <person name="Veneault-Fourrey C."/>
            <person name="LaButti K."/>
            <person name="Lindquist E.A."/>
            <person name="Lipzen A."/>
            <person name="Lundell T."/>
            <person name="Morin E."/>
            <person name="Murat C."/>
            <person name="Sun H."/>
            <person name="Tunlid A."/>
            <person name="Henrissat B."/>
            <person name="Grigoriev I.V."/>
            <person name="Hibbett D.S."/>
            <person name="Martin F."/>
            <person name="Nordberg H.P."/>
            <person name="Cantor M.N."/>
            <person name="Hua S.X."/>
        </authorList>
    </citation>
    <scope>NUCLEOTIDE SEQUENCE [LARGE SCALE GENOMIC DNA]</scope>
    <source>
        <strain evidence="1 2">MUT 4182</strain>
    </source>
</reference>
<accession>A0A0C3KYY9</accession>
<protein>
    <submittedName>
        <fullName evidence="1">Uncharacterized protein</fullName>
    </submittedName>
</protein>
<reference evidence="2" key="2">
    <citation type="submission" date="2015-01" db="EMBL/GenBank/DDBJ databases">
        <title>Evolutionary Origins and Diversification of the Mycorrhizal Mutualists.</title>
        <authorList>
            <consortium name="DOE Joint Genome Institute"/>
            <consortium name="Mycorrhizal Genomics Consortium"/>
            <person name="Kohler A."/>
            <person name="Kuo A."/>
            <person name="Nagy L.G."/>
            <person name="Floudas D."/>
            <person name="Copeland A."/>
            <person name="Barry K.W."/>
            <person name="Cichocki N."/>
            <person name="Veneault-Fourrey C."/>
            <person name="LaButti K."/>
            <person name="Lindquist E.A."/>
            <person name="Lipzen A."/>
            <person name="Lundell T."/>
            <person name="Morin E."/>
            <person name="Murat C."/>
            <person name="Riley R."/>
            <person name="Ohm R."/>
            <person name="Sun H."/>
            <person name="Tunlid A."/>
            <person name="Henrissat B."/>
            <person name="Grigoriev I.V."/>
            <person name="Hibbett D.S."/>
            <person name="Martin F."/>
        </authorList>
    </citation>
    <scope>NUCLEOTIDE SEQUENCE [LARGE SCALE GENOMIC DNA]</scope>
    <source>
        <strain evidence="2">MUT 4182</strain>
    </source>
</reference>
<keyword evidence="2" id="KW-1185">Reference proteome</keyword>
<dbReference type="EMBL" id="KN823022">
    <property type="protein sequence ID" value="KIO26598.1"/>
    <property type="molecule type" value="Genomic_DNA"/>
</dbReference>
<dbReference type="HOGENOM" id="CLU_934453_0_0_1"/>
<evidence type="ECO:0000313" key="2">
    <source>
        <dbReference type="Proteomes" id="UP000054248"/>
    </source>
</evidence>
<dbReference type="OrthoDB" id="3251098at2759"/>
<dbReference type="AlphaFoldDB" id="A0A0C3KYY9"/>
<evidence type="ECO:0000313" key="1">
    <source>
        <dbReference type="EMBL" id="KIO26598.1"/>
    </source>
</evidence>
<proteinExistence type="predicted"/>
<dbReference type="Proteomes" id="UP000054248">
    <property type="component" value="Unassembled WGS sequence"/>
</dbReference>
<gene>
    <name evidence="1" type="ORF">M407DRAFT_234829</name>
</gene>
<name>A0A0C3KYY9_9AGAM</name>
<sequence length="298" mass="31814">MSSLLGWWSWNTPQGTGCKTCFRGSSIEDGPILTGTDSAECEGWIRSIQKEAFVQSKTADKAWMAGLASTRIAGRALRWYSQQSDDVTSDWTKLRAAVLDEYCAEAPARSAPNHSIMMPPPASGPADPGNGSWFSGVPFPPWKARAPPAPSGHTCIKGHVRVQSKTGFSTSTVHHVGYLYANYQTGTIFVCPGSNFQSRMVMRLNPDGITNGISVVVPVGCKESKVNLSWASHQGNILGVDSPEDIYYHCADPVLAKDGGHKLSPVIGATLSADGQMSICGSFPTSIATGKDVYGLTQ</sequence>
<organism evidence="1 2">
    <name type="scientific">Tulasnella calospora MUT 4182</name>
    <dbReference type="NCBI Taxonomy" id="1051891"/>
    <lineage>
        <taxon>Eukaryota</taxon>
        <taxon>Fungi</taxon>
        <taxon>Dikarya</taxon>
        <taxon>Basidiomycota</taxon>
        <taxon>Agaricomycotina</taxon>
        <taxon>Agaricomycetes</taxon>
        <taxon>Cantharellales</taxon>
        <taxon>Tulasnellaceae</taxon>
        <taxon>Tulasnella</taxon>
    </lineage>
</organism>